<name>A0A139H8A1_9PEZI</name>
<sequence>MAPAPGHDYFSELPLEILQGTASYLGSWDKLKLRTVFPKTKVDMMVATLGELLTTVYVSPTKTSLEHFENITKSPFFAQHIRKLVYIPRAMVQKSQIDDLDECRWICPEFSRTEVRAAYEQFNHQLAEHKAHCSAKSCQINDLVLNILQKGLERLKGLKVGVLTNYIHGEGLNATALWYCSDYVKQRHNLGLHVLLATGAVRRIFIYADYVPFQLFAIFEAIRLAKLNLRNLELGNNLCGGRKIGLDYQGSLMQDMNASPGALTYVLPKLRKLTVSCSDKWATREQSSSRFWKYMACHTNGIQDLTLYLDQFSYALITTGQEVFEKFMRHGNYPSLQKLRIQRKNTSPCMLDRNLLVEFLRRHYDSLQHISFAGVIIAEHSESTIDGEPWYSEETVCDTFQGFVKWVPAFVIELQSFEMKVHRQDKYKLYHGRWLQGHTLDTLAEEMGLSPSSTNEWDFGQAVRKMLKSA</sequence>
<dbReference type="Proteomes" id="UP000070133">
    <property type="component" value="Unassembled WGS sequence"/>
</dbReference>
<reference evidence="1 2" key="1">
    <citation type="submission" date="2015-07" db="EMBL/GenBank/DDBJ databases">
        <title>Comparative genomics of the Sigatoka disease complex on banana suggests a link between parallel evolutionary changes in Pseudocercospora fijiensis and Pseudocercospora eumusae and increased virulence on the banana host.</title>
        <authorList>
            <person name="Chang T.-C."/>
            <person name="Salvucci A."/>
            <person name="Crous P.W."/>
            <person name="Stergiopoulos I."/>
        </authorList>
    </citation>
    <scope>NUCLEOTIDE SEQUENCE [LARGE SCALE GENOMIC DNA]</scope>
    <source>
        <strain evidence="1 2">CBS 114824</strain>
    </source>
</reference>
<accession>A0A139H8A1</accession>
<evidence type="ECO:0000313" key="1">
    <source>
        <dbReference type="EMBL" id="KXS98674.1"/>
    </source>
</evidence>
<dbReference type="EMBL" id="LFZN01000109">
    <property type="protein sequence ID" value="KXS98674.1"/>
    <property type="molecule type" value="Genomic_DNA"/>
</dbReference>
<proteinExistence type="predicted"/>
<dbReference type="AlphaFoldDB" id="A0A139H8A1"/>
<comment type="caution">
    <text evidence="1">The sequence shown here is derived from an EMBL/GenBank/DDBJ whole genome shotgun (WGS) entry which is preliminary data.</text>
</comment>
<dbReference type="OrthoDB" id="10618226at2759"/>
<evidence type="ECO:0000313" key="2">
    <source>
        <dbReference type="Proteomes" id="UP000070133"/>
    </source>
</evidence>
<protein>
    <submittedName>
        <fullName evidence="1">Uncharacterized protein</fullName>
    </submittedName>
</protein>
<dbReference type="STRING" id="321146.A0A139H8A1"/>
<keyword evidence="2" id="KW-1185">Reference proteome</keyword>
<organism evidence="1 2">
    <name type="scientific">Pseudocercospora eumusae</name>
    <dbReference type="NCBI Taxonomy" id="321146"/>
    <lineage>
        <taxon>Eukaryota</taxon>
        <taxon>Fungi</taxon>
        <taxon>Dikarya</taxon>
        <taxon>Ascomycota</taxon>
        <taxon>Pezizomycotina</taxon>
        <taxon>Dothideomycetes</taxon>
        <taxon>Dothideomycetidae</taxon>
        <taxon>Mycosphaerellales</taxon>
        <taxon>Mycosphaerellaceae</taxon>
        <taxon>Pseudocercospora</taxon>
    </lineage>
</organism>
<gene>
    <name evidence="1" type="ORF">AC578_10062</name>
</gene>